<organism evidence="2 5">
    <name type="scientific">Rotaria sordida</name>
    <dbReference type="NCBI Taxonomy" id="392033"/>
    <lineage>
        <taxon>Eukaryota</taxon>
        <taxon>Metazoa</taxon>
        <taxon>Spiralia</taxon>
        <taxon>Gnathifera</taxon>
        <taxon>Rotifera</taxon>
        <taxon>Eurotatoria</taxon>
        <taxon>Bdelloidea</taxon>
        <taxon>Philodinida</taxon>
        <taxon>Philodinidae</taxon>
        <taxon>Rotaria</taxon>
    </lineage>
</organism>
<feature type="compositionally biased region" description="Polar residues" evidence="1">
    <location>
        <begin position="328"/>
        <end position="346"/>
    </location>
</feature>
<feature type="region of interest" description="Disordered" evidence="1">
    <location>
        <begin position="102"/>
        <end position="125"/>
    </location>
</feature>
<dbReference type="Proteomes" id="UP000663823">
    <property type="component" value="Unassembled WGS sequence"/>
</dbReference>
<evidence type="ECO:0000313" key="3">
    <source>
        <dbReference type="EMBL" id="CAF3698513.1"/>
    </source>
</evidence>
<evidence type="ECO:0000256" key="1">
    <source>
        <dbReference type="SAM" id="MobiDB-lite"/>
    </source>
</evidence>
<feature type="region of interest" description="Disordered" evidence="1">
    <location>
        <begin position="1"/>
        <end position="47"/>
    </location>
</feature>
<feature type="region of interest" description="Disordered" evidence="1">
    <location>
        <begin position="328"/>
        <end position="359"/>
    </location>
</feature>
<evidence type="ECO:0000313" key="5">
    <source>
        <dbReference type="Proteomes" id="UP000663882"/>
    </source>
</evidence>
<dbReference type="OrthoDB" id="10033323at2759"/>
<feature type="compositionally biased region" description="Pro residues" evidence="1">
    <location>
        <begin position="347"/>
        <end position="359"/>
    </location>
</feature>
<protein>
    <submittedName>
        <fullName evidence="2">Uncharacterized protein</fullName>
    </submittedName>
</protein>
<evidence type="ECO:0000313" key="2">
    <source>
        <dbReference type="EMBL" id="CAF0934960.1"/>
    </source>
</evidence>
<accession>A0A814BXS2</accession>
<dbReference type="AlphaFoldDB" id="A0A814BXS2"/>
<reference evidence="2" key="1">
    <citation type="submission" date="2021-02" db="EMBL/GenBank/DDBJ databases">
        <authorList>
            <person name="Nowell W R."/>
        </authorList>
    </citation>
    <scope>NUCLEOTIDE SEQUENCE</scope>
</reference>
<evidence type="ECO:0000313" key="4">
    <source>
        <dbReference type="EMBL" id="CAF3821907.1"/>
    </source>
</evidence>
<dbReference type="EMBL" id="CAJOAX010001242">
    <property type="protein sequence ID" value="CAF3698513.1"/>
    <property type="molecule type" value="Genomic_DNA"/>
</dbReference>
<name>A0A814BXS2_9BILA</name>
<feature type="compositionally biased region" description="Basic and acidic residues" evidence="1">
    <location>
        <begin position="107"/>
        <end position="120"/>
    </location>
</feature>
<proteinExistence type="predicted"/>
<dbReference type="Proteomes" id="UP000663874">
    <property type="component" value="Unassembled WGS sequence"/>
</dbReference>
<comment type="caution">
    <text evidence="2">The sequence shown here is derived from an EMBL/GenBank/DDBJ whole genome shotgun (WGS) entry which is preliminary data.</text>
</comment>
<gene>
    <name evidence="4" type="ORF">FNK824_LOCUS16211</name>
    <name evidence="3" type="ORF">OTI717_LOCUS12367</name>
    <name evidence="2" type="ORF">RFH988_LOCUS10747</name>
</gene>
<dbReference type="Proteomes" id="UP000663882">
    <property type="component" value="Unassembled WGS sequence"/>
</dbReference>
<dbReference type="EMBL" id="CAJOBE010002430">
    <property type="protein sequence ID" value="CAF3821907.1"/>
    <property type="molecule type" value="Genomic_DNA"/>
</dbReference>
<dbReference type="EMBL" id="CAJNOO010000409">
    <property type="protein sequence ID" value="CAF0934960.1"/>
    <property type="molecule type" value="Genomic_DNA"/>
</dbReference>
<sequence length="359" mass="41664">MEEEQKKSIDNTSNIIVSDDPKKAETNTNIDTELSHSPKKQKKVEDINSISTLSHDIVESKQEIKTNNNNQLKSTSSKIPIHTHYQDISCYNEKDSSYCSFSTTNKKPTESLETSNKKSDSTQPNSIQILLNQASTITTDQDSDEDEQEKKLIAAKKLLFPDVVATSFPEIADTLRDERRQEFCPIYQDETPEQIALRQEKQKPVGSLLAKRIRWDDLKRKREEEEKKAQTQFRYGPYGPIYTNQQSKQSFANPYEQYYATMQNQYEQMMQMSRAQQEHSGFWPEDRQQTSLQNNDRIAQNSMQQQIQPYTYPYSAMYSNNTIDMNRNIPSSYTSTNQNSYVNNIIQPPPPPPDEPYPY</sequence>